<protein>
    <submittedName>
        <fullName evidence="3">Fructose-bisphosphatase class III</fullName>
    </submittedName>
</protein>
<dbReference type="RefSeq" id="WP_204717012.1">
    <property type="nucleotide sequence ID" value="NZ_JACJLT010000386.1"/>
</dbReference>
<evidence type="ECO:0000313" key="3">
    <source>
        <dbReference type="EMBL" id="MBM6876430.1"/>
    </source>
</evidence>
<feature type="non-terminal residue" evidence="3">
    <location>
        <position position="1"/>
    </location>
</feature>
<gene>
    <name evidence="3" type="ORF">H6A04_12455</name>
</gene>
<sequence>TIYYPEEKIEYMKKNRDNIDMWFKKIIYRMIEVCSVIASKYTSSKVRKAMSEDFAYVLQELIYERRELPNRKEYIENIIDTIISLGRAKEFIRSIANLIQRLMIDKLHIIGDIYDRGSSPHLVMDSLINHHNVDI</sequence>
<proteinExistence type="predicted"/>
<reference evidence="3 4" key="1">
    <citation type="journal article" date="2021" name="Sci. Rep.">
        <title>The distribution of antibiotic resistance genes in chicken gut microbiota commensals.</title>
        <authorList>
            <person name="Juricova H."/>
            <person name="Matiasovicova J."/>
            <person name="Kubasova T."/>
            <person name="Cejkova D."/>
            <person name="Rychlik I."/>
        </authorList>
    </citation>
    <scope>NUCLEOTIDE SEQUENCE [LARGE SCALE GENOMIC DNA]</scope>
    <source>
        <strain evidence="3 4">An425</strain>
    </source>
</reference>
<evidence type="ECO:0000313" key="4">
    <source>
        <dbReference type="Proteomes" id="UP000728968"/>
    </source>
</evidence>
<dbReference type="Pfam" id="PF06874">
    <property type="entry name" value="FBPase_2"/>
    <property type="match status" value="1"/>
</dbReference>
<evidence type="ECO:0000256" key="2">
    <source>
        <dbReference type="ARBA" id="ARBA00023211"/>
    </source>
</evidence>
<evidence type="ECO:0000256" key="1">
    <source>
        <dbReference type="ARBA" id="ARBA00022801"/>
    </source>
</evidence>
<keyword evidence="4" id="KW-1185">Reference proteome</keyword>
<feature type="non-terminal residue" evidence="3">
    <location>
        <position position="135"/>
    </location>
</feature>
<dbReference type="EMBL" id="JACJLT010000386">
    <property type="protein sequence ID" value="MBM6876430.1"/>
    <property type="molecule type" value="Genomic_DNA"/>
</dbReference>
<keyword evidence="2" id="KW-0464">Manganese</keyword>
<dbReference type="Proteomes" id="UP000728968">
    <property type="component" value="Unassembled WGS sequence"/>
</dbReference>
<keyword evidence="1" id="KW-0378">Hydrolase</keyword>
<comment type="caution">
    <text evidence="3">The sequence shown here is derived from an EMBL/GenBank/DDBJ whole genome shotgun (WGS) entry which is preliminary data.</text>
</comment>
<name>A0ABS2G6U9_FUSMR</name>
<dbReference type="InterPro" id="IPR009164">
    <property type="entry name" value="FBPtase_class3"/>
</dbReference>
<organism evidence="3 4">
    <name type="scientific">Fusobacterium mortiferum</name>
    <dbReference type="NCBI Taxonomy" id="850"/>
    <lineage>
        <taxon>Bacteria</taxon>
        <taxon>Fusobacteriati</taxon>
        <taxon>Fusobacteriota</taxon>
        <taxon>Fusobacteriia</taxon>
        <taxon>Fusobacteriales</taxon>
        <taxon>Fusobacteriaceae</taxon>
        <taxon>Fusobacterium</taxon>
    </lineage>
</organism>
<accession>A0ABS2G6U9</accession>